<dbReference type="KEGG" id="aft:BBF96_08525"/>
<dbReference type="Proteomes" id="UP000267250">
    <property type="component" value="Chromosome"/>
</dbReference>
<dbReference type="OrthoDB" id="1704268at2"/>
<dbReference type="RefSeq" id="WP_127016763.1">
    <property type="nucleotide sequence ID" value="NZ_CP016379.1"/>
</dbReference>
<gene>
    <name evidence="8" type="ORF">BBF96_08525</name>
</gene>
<dbReference type="InterPro" id="IPR020846">
    <property type="entry name" value="MFS_dom"/>
</dbReference>
<dbReference type="PANTHER" id="PTHR23526:SF2">
    <property type="entry name" value="MAJOR FACILITATOR SUPERFAMILY (MFS) PROFILE DOMAIN-CONTAINING PROTEIN"/>
    <property type="match status" value="1"/>
</dbReference>
<evidence type="ECO:0000256" key="5">
    <source>
        <dbReference type="ARBA" id="ARBA00023136"/>
    </source>
</evidence>
<evidence type="ECO:0000256" key="3">
    <source>
        <dbReference type="ARBA" id="ARBA00022692"/>
    </source>
</evidence>
<dbReference type="GO" id="GO:0022857">
    <property type="term" value="F:transmembrane transporter activity"/>
    <property type="evidence" value="ECO:0007669"/>
    <property type="project" value="InterPro"/>
</dbReference>
<dbReference type="EMBL" id="CP016379">
    <property type="protein sequence ID" value="AZR73423.1"/>
    <property type="molecule type" value="Genomic_DNA"/>
</dbReference>
<keyword evidence="9" id="KW-1185">Reference proteome</keyword>
<dbReference type="PANTHER" id="PTHR23526">
    <property type="entry name" value="INTEGRAL MEMBRANE TRANSPORT PROTEIN-RELATED"/>
    <property type="match status" value="1"/>
</dbReference>
<feature type="transmembrane region" description="Helical" evidence="6">
    <location>
        <begin position="180"/>
        <end position="200"/>
    </location>
</feature>
<feature type="transmembrane region" description="Helical" evidence="6">
    <location>
        <begin position="275"/>
        <end position="294"/>
    </location>
</feature>
<feature type="domain" description="Major facilitator superfamily (MFS) profile" evidence="7">
    <location>
        <begin position="240"/>
        <end position="428"/>
    </location>
</feature>
<organism evidence="8 9">
    <name type="scientific">Anoxybacter fermentans</name>
    <dbReference type="NCBI Taxonomy" id="1323375"/>
    <lineage>
        <taxon>Bacteria</taxon>
        <taxon>Bacillati</taxon>
        <taxon>Bacillota</taxon>
        <taxon>Clostridia</taxon>
        <taxon>Halanaerobiales</taxon>
        <taxon>Anoxybacter</taxon>
    </lineage>
</organism>
<dbReference type="InterPro" id="IPR036259">
    <property type="entry name" value="MFS_trans_sf"/>
</dbReference>
<dbReference type="Pfam" id="PF07690">
    <property type="entry name" value="MFS_1"/>
    <property type="match status" value="2"/>
</dbReference>
<feature type="transmembrane region" description="Helical" evidence="6">
    <location>
        <begin position="306"/>
        <end position="324"/>
    </location>
</feature>
<accession>A0A3Q9HQI9</accession>
<dbReference type="AlphaFoldDB" id="A0A3Q9HQI9"/>
<dbReference type="SUPFAM" id="SSF103473">
    <property type="entry name" value="MFS general substrate transporter"/>
    <property type="match status" value="1"/>
</dbReference>
<feature type="transmembrane region" description="Helical" evidence="6">
    <location>
        <begin position="83"/>
        <end position="101"/>
    </location>
</feature>
<sequence length="428" mass="48010">MPITSIDSQLKRNIFLTVIAGAATTIIFNLTNPFFSLFVLRLGGTNYHVAWLSSLPGLAAVLALIPGGAFVDQFTYKKNITCLLIAASRFFYFCLALVPFLPPAWQATTFVILIGMMRLPGSVSEIAWQSFFADFVPEIHRGYALAQKQRISTIIGMIVTFLAGQILSHIPGTDLERLRFYQAFFIIAFIVGCIEVYANLMIKEPCYENEEETKALSRTSLKKRFQLLFSSFKNIPQAKRFLIFAICSIIFHFGWQMGWPLFSLYQIKHLNATEAWLATISVITSLTSALSYNYWNKFANKYGNDITLAITGLGMAFTPVLYASSKTLPILASVTTIVGISTAGFILTLMNITLLEAPKFQRTLYIACYNTAINISAIFAPNVGVYINDRWGIHTALLAAAFFRFLGVIAFFIRYKYHTHEKKQHTVA</sequence>
<feature type="transmembrane region" description="Helical" evidence="6">
    <location>
        <begin position="364"/>
        <end position="387"/>
    </location>
</feature>
<keyword evidence="3 6" id="KW-0812">Transmembrane</keyword>
<feature type="transmembrane region" description="Helical" evidence="6">
    <location>
        <begin position="393"/>
        <end position="413"/>
    </location>
</feature>
<name>A0A3Q9HQI9_9FIRM</name>
<feature type="transmembrane region" description="Helical" evidence="6">
    <location>
        <begin position="50"/>
        <end position="71"/>
    </location>
</feature>
<keyword evidence="4 6" id="KW-1133">Transmembrane helix</keyword>
<evidence type="ECO:0000256" key="4">
    <source>
        <dbReference type="ARBA" id="ARBA00022989"/>
    </source>
</evidence>
<evidence type="ECO:0000256" key="6">
    <source>
        <dbReference type="SAM" id="Phobius"/>
    </source>
</evidence>
<protein>
    <recommendedName>
        <fullName evidence="7">Major facilitator superfamily (MFS) profile domain-containing protein</fullName>
    </recommendedName>
</protein>
<feature type="transmembrane region" description="Helical" evidence="6">
    <location>
        <begin position="330"/>
        <end position="352"/>
    </location>
</feature>
<keyword evidence="5 6" id="KW-0472">Membrane</keyword>
<feature type="transmembrane region" description="Helical" evidence="6">
    <location>
        <begin position="12"/>
        <end position="30"/>
    </location>
</feature>
<feature type="transmembrane region" description="Helical" evidence="6">
    <location>
        <begin position="149"/>
        <end position="168"/>
    </location>
</feature>
<feature type="transmembrane region" description="Helical" evidence="6">
    <location>
        <begin position="241"/>
        <end position="263"/>
    </location>
</feature>
<dbReference type="GO" id="GO:0005886">
    <property type="term" value="C:plasma membrane"/>
    <property type="evidence" value="ECO:0007669"/>
    <property type="project" value="UniProtKB-SubCell"/>
</dbReference>
<dbReference type="PROSITE" id="PS50850">
    <property type="entry name" value="MFS"/>
    <property type="match status" value="1"/>
</dbReference>
<dbReference type="Gene3D" id="1.20.1250.20">
    <property type="entry name" value="MFS general substrate transporter like domains"/>
    <property type="match status" value="2"/>
</dbReference>
<evidence type="ECO:0000256" key="2">
    <source>
        <dbReference type="ARBA" id="ARBA00022448"/>
    </source>
</evidence>
<evidence type="ECO:0000313" key="9">
    <source>
        <dbReference type="Proteomes" id="UP000267250"/>
    </source>
</evidence>
<feature type="transmembrane region" description="Helical" evidence="6">
    <location>
        <begin position="107"/>
        <end position="128"/>
    </location>
</feature>
<comment type="subcellular location">
    <subcellularLocation>
        <location evidence="1">Cell membrane</location>
        <topology evidence="1">Multi-pass membrane protein</topology>
    </subcellularLocation>
</comment>
<evidence type="ECO:0000256" key="1">
    <source>
        <dbReference type="ARBA" id="ARBA00004651"/>
    </source>
</evidence>
<evidence type="ECO:0000259" key="7">
    <source>
        <dbReference type="PROSITE" id="PS50850"/>
    </source>
</evidence>
<keyword evidence="2" id="KW-0813">Transport</keyword>
<dbReference type="InterPro" id="IPR052528">
    <property type="entry name" value="Sugar_transport-like"/>
</dbReference>
<evidence type="ECO:0000313" key="8">
    <source>
        <dbReference type="EMBL" id="AZR73423.1"/>
    </source>
</evidence>
<dbReference type="InterPro" id="IPR011701">
    <property type="entry name" value="MFS"/>
</dbReference>
<proteinExistence type="predicted"/>
<reference evidence="8 9" key="1">
    <citation type="submission" date="2016-07" db="EMBL/GenBank/DDBJ databases">
        <title>Genome and transcriptome analysis of iron-reducing fermentative bacteria Anoxybacter fermentans.</title>
        <authorList>
            <person name="Zeng X."/>
            <person name="Shao Z."/>
        </authorList>
    </citation>
    <scope>NUCLEOTIDE SEQUENCE [LARGE SCALE GENOMIC DNA]</scope>
    <source>
        <strain evidence="8 9">DY22613</strain>
    </source>
</reference>